<sequence length="525" mass="60755">MKINWTPSLFVLILFGIGMYLLPGRVIGIDFDGVPGNFGDARLNNFFLEHGYQYVTGKTPTYWNAPFMYPDQQTLTYSDNLLGTLPLYIFFRLISFDRETSFQLWFLFLCAINFISAFVCFKKLKFNIYLSAIGAYLFAFSLTFIGRIGHAQLIAQFCIPWIFYYLIQFFSSWQAKHLGYSLLFLVWLFYCGMYMGFLTALLVIIIIVVNVILKFKTFSTQFKNSIFIRDLSLSLIIPALVILPLIIPYIHRASLSGYRDYKDVIPLLLSFRNFLMPAGEPWIWKKLMVLNNDVPLFWEKQLWCGGILFGFFIFYLLKRYSGKWFSHGIHFILISSLIISALIFINWGAGISFFKLVRHLPGYSSMKPVGRIILPQIFLMIWVMLYIFRAFMIKHHQYKWIYGAFACLIILDHGTTTSSLLRYSKSLSQHRINEITNKIVIQSNENTRPIKAIAYIPFAEGNPVEIQIEGALAAQQLRIPSVNGYSSTCQGEFGPFWEKHDSTSLVQWLNANQLDIEKDGILLVK</sequence>
<evidence type="ECO:0000256" key="1">
    <source>
        <dbReference type="SAM" id="Phobius"/>
    </source>
</evidence>
<feature type="transmembrane region" description="Helical" evidence="1">
    <location>
        <begin position="128"/>
        <end position="145"/>
    </location>
</feature>
<gene>
    <name evidence="2" type="ORF">IPO85_02110</name>
</gene>
<dbReference type="Proteomes" id="UP000808349">
    <property type="component" value="Unassembled WGS sequence"/>
</dbReference>
<feature type="transmembrane region" description="Helical" evidence="1">
    <location>
        <begin position="369"/>
        <end position="388"/>
    </location>
</feature>
<reference evidence="2 3" key="1">
    <citation type="submission" date="2020-10" db="EMBL/GenBank/DDBJ databases">
        <title>Connecting structure to function with the recovery of over 1000 high-quality activated sludge metagenome-assembled genomes encoding full-length rRNA genes using long-read sequencing.</title>
        <authorList>
            <person name="Singleton C.M."/>
            <person name="Petriglieri F."/>
            <person name="Kristensen J.M."/>
            <person name="Kirkegaard R.H."/>
            <person name="Michaelsen T.Y."/>
            <person name="Andersen M.H."/>
            <person name="Karst S.M."/>
            <person name="Dueholm M.S."/>
            <person name="Nielsen P.H."/>
            <person name="Albertsen M."/>
        </authorList>
    </citation>
    <scope>NUCLEOTIDE SEQUENCE [LARGE SCALE GENOMIC DNA]</scope>
    <source>
        <strain evidence="2">Ribe_18-Q3-R11-54_BAT3C.373</strain>
    </source>
</reference>
<feature type="transmembrane region" description="Helical" evidence="1">
    <location>
        <begin position="296"/>
        <end position="317"/>
    </location>
</feature>
<evidence type="ECO:0000313" key="3">
    <source>
        <dbReference type="Proteomes" id="UP000808349"/>
    </source>
</evidence>
<keyword evidence="1" id="KW-1133">Transmembrane helix</keyword>
<keyword evidence="1" id="KW-0812">Transmembrane</keyword>
<organism evidence="2 3">
    <name type="scientific">Candidatus Defluviibacterium haderslevense</name>
    <dbReference type="NCBI Taxonomy" id="2981993"/>
    <lineage>
        <taxon>Bacteria</taxon>
        <taxon>Pseudomonadati</taxon>
        <taxon>Bacteroidota</taxon>
        <taxon>Saprospiria</taxon>
        <taxon>Saprospirales</taxon>
        <taxon>Saprospiraceae</taxon>
        <taxon>Candidatus Defluviibacterium</taxon>
    </lineage>
</organism>
<evidence type="ECO:0000313" key="2">
    <source>
        <dbReference type="EMBL" id="MBK9716318.1"/>
    </source>
</evidence>
<comment type="caution">
    <text evidence="2">The sequence shown here is derived from an EMBL/GenBank/DDBJ whole genome shotgun (WGS) entry which is preliminary data.</text>
</comment>
<name>A0A9D7S6V6_9BACT</name>
<feature type="transmembrane region" description="Helical" evidence="1">
    <location>
        <begin position="182"/>
        <end position="213"/>
    </location>
</feature>
<feature type="transmembrane region" description="Helical" evidence="1">
    <location>
        <begin position="151"/>
        <end position="170"/>
    </location>
</feature>
<feature type="transmembrane region" description="Helical" evidence="1">
    <location>
        <begin position="102"/>
        <end position="121"/>
    </location>
</feature>
<feature type="transmembrane region" description="Helical" evidence="1">
    <location>
        <begin position="233"/>
        <end position="252"/>
    </location>
</feature>
<protein>
    <submittedName>
        <fullName evidence="2">Uncharacterized protein</fullName>
    </submittedName>
</protein>
<accession>A0A9D7S6V6</accession>
<proteinExistence type="predicted"/>
<feature type="transmembrane region" description="Helical" evidence="1">
    <location>
        <begin position="329"/>
        <end position="349"/>
    </location>
</feature>
<keyword evidence="1" id="KW-0472">Membrane</keyword>
<dbReference type="AlphaFoldDB" id="A0A9D7S6V6"/>
<dbReference type="EMBL" id="JADKFW010000004">
    <property type="protein sequence ID" value="MBK9716318.1"/>
    <property type="molecule type" value="Genomic_DNA"/>
</dbReference>